<keyword evidence="2 11" id="KW-0444">Lipid biosynthesis</keyword>
<name>A0A927JE11_9ACTN</name>
<evidence type="ECO:0000313" key="13">
    <source>
        <dbReference type="Proteomes" id="UP000642993"/>
    </source>
</evidence>
<accession>A0A927JE11</accession>
<evidence type="ECO:0000256" key="2">
    <source>
        <dbReference type="ARBA" id="ARBA00022516"/>
    </source>
</evidence>
<comment type="function">
    <text evidence="11">Catalyzes the formation of phosphatidylethanolamine (PtdEtn) from phosphatidylserine (PtdSer).</text>
</comment>
<keyword evidence="1 11" id="KW-1003">Cell membrane</keyword>
<evidence type="ECO:0000256" key="7">
    <source>
        <dbReference type="ARBA" id="ARBA00023209"/>
    </source>
</evidence>
<comment type="cofactor">
    <cofactor evidence="11">
        <name>pyruvate</name>
        <dbReference type="ChEBI" id="CHEBI:15361"/>
    </cofactor>
    <text evidence="11">Binds 1 pyruvoyl group covalently per subunit.</text>
</comment>
<keyword evidence="8 11" id="KW-0456">Lyase</keyword>
<dbReference type="NCBIfam" id="NF003679">
    <property type="entry name" value="PRK05305.1-3"/>
    <property type="match status" value="1"/>
</dbReference>
<feature type="chain" id="PRO_5038192159" description="Phosphatidylserine decarboxylase beta chain" evidence="11">
    <location>
        <begin position="1"/>
        <end position="205"/>
    </location>
</feature>
<evidence type="ECO:0000256" key="8">
    <source>
        <dbReference type="ARBA" id="ARBA00023239"/>
    </source>
</evidence>
<keyword evidence="6 11" id="KW-0865">Zymogen</keyword>
<dbReference type="Pfam" id="PF02666">
    <property type="entry name" value="PS_Dcarbxylase"/>
    <property type="match status" value="1"/>
</dbReference>
<dbReference type="InterPro" id="IPR003817">
    <property type="entry name" value="PS_Dcarbxylase"/>
</dbReference>
<dbReference type="InterPro" id="IPR033175">
    <property type="entry name" value="PSD-A"/>
</dbReference>
<comment type="similarity">
    <text evidence="11">Belongs to the phosphatidylserine decarboxylase family. PSD-A subfamily.</text>
</comment>
<dbReference type="GO" id="GO:0005886">
    <property type="term" value="C:plasma membrane"/>
    <property type="evidence" value="ECO:0007669"/>
    <property type="project" value="UniProtKB-SubCell"/>
</dbReference>
<dbReference type="EC" id="4.1.1.65" evidence="11"/>
<comment type="PTM">
    <text evidence="11">Is synthesized initially as an inactive proenzyme. Formation of the active enzyme involves a self-maturation process in which the active site pyruvoyl group is generated from an internal serine residue via an autocatalytic post-translational modification. Two non-identical subunits are generated from the proenzyme in this reaction, and the pyruvate is formed at the N-terminus of the alpha chain, which is derived from the carboxyl end of the proenzyme. The post-translation cleavage follows an unusual pathway, termed non-hydrolytic serinolysis, in which the side chain hydroxyl group of the serine supplies its oxygen atom to form the C-terminus of the beta chain, while the remainder of the serine residue undergoes an oxidative deamination to produce ammonia and the pyruvoyl prosthetic group on the alpha chain.</text>
</comment>
<comment type="pathway">
    <text evidence="11">Phospholipid metabolism; phosphatidylethanolamine biosynthesis; phosphatidylethanolamine from CDP-diacylglycerol: step 2/2.</text>
</comment>
<dbReference type="RefSeq" id="WP_192039842.1">
    <property type="nucleotide sequence ID" value="NZ_JACYWE010000008.1"/>
</dbReference>
<dbReference type="EMBL" id="JACYWE010000008">
    <property type="protein sequence ID" value="MBD8507373.1"/>
    <property type="molecule type" value="Genomic_DNA"/>
</dbReference>
<evidence type="ECO:0000256" key="1">
    <source>
        <dbReference type="ARBA" id="ARBA00022475"/>
    </source>
</evidence>
<keyword evidence="7 11" id="KW-0594">Phospholipid biosynthesis</keyword>
<dbReference type="HAMAP" id="MF_00664">
    <property type="entry name" value="PS_decarb_PSD_A"/>
    <property type="match status" value="1"/>
</dbReference>
<feature type="site" description="Cleavage (non-hydrolytic); by autocatalysis" evidence="11">
    <location>
        <begin position="205"/>
        <end position="206"/>
    </location>
</feature>
<keyword evidence="13" id="KW-1185">Reference proteome</keyword>
<sequence>MARKPAPPGQAPRNPVAHALGLVRDAVPPVHPAGIPFIAVPLVVAAAGHRSRIARRAGIGLALACATFFRSPKRVPPTRSGVVVSPADGEVTIVDSAVPPAELALGDAPMPRVSVFLSILDVHVQRSPVAGQVMQVIHRPGSFLSADLDEASEANERSSMVLRTVDDKQIVVVQIAGLVARRIVCDARAGDVLPLGETYGLIRFGSRVDTYFPEGSRILVERGQRVIGAETVIAELA</sequence>
<evidence type="ECO:0000256" key="11">
    <source>
        <dbReference type="HAMAP-Rule" id="MF_00664"/>
    </source>
</evidence>
<dbReference type="GO" id="GO:0006646">
    <property type="term" value="P:phosphatidylethanolamine biosynthetic process"/>
    <property type="evidence" value="ECO:0007669"/>
    <property type="project" value="UniProtKB-UniRule"/>
</dbReference>
<comment type="caution">
    <text evidence="12">The sequence shown here is derived from an EMBL/GenBank/DDBJ whole genome shotgun (WGS) entry which is preliminary data.</text>
</comment>
<evidence type="ECO:0000256" key="10">
    <source>
        <dbReference type="ARBA" id="ARBA00023317"/>
    </source>
</evidence>
<keyword evidence="3 11" id="KW-0210">Decarboxylase</keyword>
<evidence type="ECO:0000256" key="9">
    <source>
        <dbReference type="ARBA" id="ARBA00023264"/>
    </source>
</evidence>
<evidence type="ECO:0000313" key="12">
    <source>
        <dbReference type="EMBL" id="MBD8507373.1"/>
    </source>
</evidence>
<feature type="modified residue" description="Pyruvic acid (Ser); by autocatalysis" evidence="11">
    <location>
        <position position="206"/>
    </location>
</feature>
<organism evidence="12 13">
    <name type="scientific">Lolliginicoccus lacisalsi</name>
    <dbReference type="NCBI Taxonomy" id="2742202"/>
    <lineage>
        <taxon>Bacteria</taxon>
        <taxon>Bacillati</taxon>
        <taxon>Actinomycetota</taxon>
        <taxon>Actinomycetes</taxon>
        <taxon>Mycobacteriales</taxon>
        <taxon>Hoyosellaceae</taxon>
        <taxon>Lolliginicoccus</taxon>
    </lineage>
</organism>
<dbReference type="Proteomes" id="UP000642993">
    <property type="component" value="Unassembled WGS sequence"/>
</dbReference>
<evidence type="ECO:0000256" key="3">
    <source>
        <dbReference type="ARBA" id="ARBA00022793"/>
    </source>
</evidence>
<reference evidence="12" key="1">
    <citation type="submission" date="2020-09" db="EMBL/GenBank/DDBJ databases">
        <title>Hoyosella lacisalsi sp. nov., a halotolerant actinobacterium isolated from soil of Lake Gudzhirganskoe.</title>
        <authorList>
            <person name="Yang Q."/>
            <person name="Guo P.Y."/>
            <person name="Liu S.W."/>
            <person name="Li F.N."/>
            <person name="Sun C.H."/>
        </authorList>
    </citation>
    <scope>NUCLEOTIDE SEQUENCE</scope>
    <source>
        <strain evidence="12">G463</strain>
    </source>
</reference>
<keyword evidence="9 11" id="KW-1208">Phospholipid metabolism</keyword>
<keyword evidence="4 11" id="KW-0443">Lipid metabolism</keyword>
<dbReference type="PANTHER" id="PTHR35809:SF1">
    <property type="entry name" value="ARCHAETIDYLSERINE DECARBOXYLASE PROENZYME-RELATED"/>
    <property type="match status" value="1"/>
</dbReference>
<keyword evidence="5 11" id="KW-0472">Membrane</keyword>
<dbReference type="GO" id="GO:0004609">
    <property type="term" value="F:phosphatidylserine decarboxylase activity"/>
    <property type="evidence" value="ECO:0007669"/>
    <property type="project" value="UniProtKB-UniRule"/>
</dbReference>
<feature type="active site" description="Schiff-base intermediate with substrate; via pyruvic acid" evidence="11">
    <location>
        <position position="206"/>
    </location>
</feature>
<comment type="subcellular location">
    <subcellularLocation>
        <location evidence="11">Cell membrane</location>
        <topology evidence="11">Peripheral membrane protein</topology>
    </subcellularLocation>
</comment>
<proteinExistence type="inferred from homology"/>
<protein>
    <recommendedName>
        <fullName evidence="11">Phosphatidylserine decarboxylase proenzyme</fullName>
        <ecNumber evidence="11">4.1.1.65</ecNumber>
    </recommendedName>
    <component>
        <recommendedName>
            <fullName evidence="11">Phosphatidylserine decarboxylase alpha chain</fullName>
        </recommendedName>
    </component>
    <component>
        <recommendedName>
            <fullName evidence="11">Phosphatidylserine decarboxylase beta chain</fullName>
        </recommendedName>
    </component>
</protein>
<comment type="subunit">
    <text evidence="11">Heterodimer of a large membrane-associated beta subunit and a small pyruvoyl-containing alpha subunit.</text>
</comment>
<comment type="catalytic activity">
    <reaction evidence="11">
        <text>a 1,2-diacyl-sn-glycero-3-phospho-L-serine + H(+) = a 1,2-diacyl-sn-glycero-3-phosphoethanolamine + CO2</text>
        <dbReference type="Rhea" id="RHEA:20828"/>
        <dbReference type="ChEBI" id="CHEBI:15378"/>
        <dbReference type="ChEBI" id="CHEBI:16526"/>
        <dbReference type="ChEBI" id="CHEBI:57262"/>
        <dbReference type="ChEBI" id="CHEBI:64612"/>
        <dbReference type="EC" id="4.1.1.65"/>
    </reaction>
</comment>
<evidence type="ECO:0000256" key="5">
    <source>
        <dbReference type="ARBA" id="ARBA00023136"/>
    </source>
</evidence>
<dbReference type="PANTHER" id="PTHR35809">
    <property type="entry name" value="ARCHAETIDYLSERINE DECARBOXYLASE PROENZYME-RELATED"/>
    <property type="match status" value="1"/>
</dbReference>
<dbReference type="AlphaFoldDB" id="A0A927JE11"/>
<gene>
    <name evidence="11" type="primary">psd</name>
    <name evidence="12" type="ORF">HT102_12865</name>
</gene>
<feature type="chain" id="PRO_5038192160" description="Phosphatidylserine decarboxylase alpha chain" evidence="11">
    <location>
        <begin position="206"/>
        <end position="237"/>
    </location>
</feature>
<evidence type="ECO:0000256" key="6">
    <source>
        <dbReference type="ARBA" id="ARBA00023145"/>
    </source>
</evidence>
<keyword evidence="10 11" id="KW-0670">Pyruvate</keyword>
<evidence type="ECO:0000256" key="4">
    <source>
        <dbReference type="ARBA" id="ARBA00023098"/>
    </source>
</evidence>